<dbReference type="AlphaFoldDB" id="A0A225D7U9"/>
<organism evidence="1 2">
    <name type="scientific">Fimbriiglobus ruber</name>
    <dbReference type="NCBI Taxonomy" id="1908690"/>
    <lineage>
        <taxon>Bacteria</taxon>
        <taxon>Pseudomonadati</taxon>
        <taxon>Planctomycetota</taxon>
        <taxon>Planctomycetia</taxon>
        <taxon>Gemmatales</taxon>
        <taxon>Gemmataceae</taxon>
        <taxon>Fimbriiglobus</taxon>
    </lineage>
</organism>
<dbReference type="Proteomes" id="UP000214646">
    <property type="component" value="Unassembled WGS sequence"/>
</dbReference>
<sequence length="192" mass="21066">MDEIMLRHEGTAEMIVIDLDRESLQWTADGDALNLDDSPASAWQLWVTVIYMGMRDQASSLHYQSWLGGMGLSYVCANTRYVIAPPPAGLSRWLVEVWLTHLESGWRKWLGRWTGHQATAGILRVVAGGGSYDWYASCWALPGAAGVDIHRVGSWEWSEGSWGWNEGVRPAPAFPSADAAVTSGSDSVTPIS</sequence>
<name>A0A225D7U9_9BACT</name>
<proteinExistence type="predicted"/>
<keyword evidence="2" id="KW-1185">Reference proteome</keyword>
<reference evidence="2" key="1">
    <citation type="submission" date="2017-06" db="EMBL/GenBank/DDBJ databases">
        <title>Genome analysis of Fimbriiglobus ruber SP5, the first member of the order Planctomycetales with confirmed chitinolytic capability.</title>
        <authorList>
            <person name="Ravin N.V."/>
            <person name="Rakitin A.L."/>
            <person name="Ivanova A.A."/>
            <person name="Beletsky A.V."/>
            <person name="Kulichevskaya I.S."/>
            <person name="Mardanov A.V."/>
            <person name="Dedysh S.N."/>
        </authorList>
    </citation>
    <scope>NUCLEOTIDE SEQUENCE [LARGE SCALE GENOMIC DNA]</scope>
    <source>
        <strain evidence="2">SP5</strain>
    </source>
</reference>
<evidence type="ECO:0000313" key="1">
    <source>
        <dbReference type="EMBL" id="OWK37631.1"/>
    </source>
</evidence>
<dbReference type="EMBL" id="NIDE01000014">
    <property type="protein sequence ID" value="OWK37631.1"/>
    <property type="molecule type" value="Genomic_DNA"/>
</dbReference>
<gene>
    <name evidence="1" type="ORF">FRUB_06751</name>
</gene>
<evidence type="ECO:0000313" key="2">
    <source>
        <dbReference type="Proteomes" id="UP000214646"/>
    </source>
</evidence>
<accession>A0A225D7U9</accession>
<protein>
    <submittedName>
        <fullName evidence="1">Uncharacterized protein</fullName>
    </submittedName>
</protein>
<comment type="caution">
    <text evidence="1">The sequence shown here is derived from an EMBL/GenBank/DDBJ whole genome shotgun (WGS) entry which is preliminary data.</text>
</comment>